<sequence>MFVFPFSLPAPAPNLTVPHLDSSRSPLTINPAAVRSPPVMSGVMDDPVLNPSSGGETNRSGQHRTRAAGDSVDEDAQIVERILPILDFGYRVAVFLARRTKSHKVFKAKLQLAAI</sequence>
<evidence type="ECO:0000256" key="1">
    <source>
        <dbReference type="SAM" id="MobiDB-lite"/>
    </source>
</evidence>
<reference evidence="2 3" key="1">
    <citation type="submission" date="2020-05" db="EMBL/GenBank/DDBJ databases">
        <title>Identification and distribution of gene clusters putatively required for synthesis of sphingolipid metabolism inhibitors in phylogenetically diverse species of the filamentous fungus Fusarium.</title>
        <authorList>
            <person name="Kim H.-S."/>
            <person name="Busman M."/>
            <person name="Brown D.W."/>
            <person name="Divon H."/>
            <person name="Uhlig S."/>
            <person name="Proctor R.H."/>
        </authorList>
    </citation>
    <scope>NUCLEOTIDE SEQUENCE [LARGE SCALE GENOMIC DNA]</scope>
    <source>
        <strain evidence="2 3">NRRL 66235</strain>
    </source>
</reference>
<comment type="caution">
    <text evidence="2">The sequence shown here is derived from an EMBL/GenBank/DDBJ whole genome shotgun (WGS) entry which is preliminary data.</text>
</comment>
<accession>A0A8H6DFW5</accession>
<keyword evidence="3" id="KW-1185">Reference proteome</keyword>
<name>A0A8H6DFW5_9HYPO</name>
<dbReference type="AlphaFoldDB" id="A0A8H6DFW5"/>
<evidence type="ECO:0000313" key="3">
    <source>
        <dbReference type="Proteomes" id="UP000544331"/>
    </source>
</evidence>
<dbReference type="Proteomes" id="UP000544331">
    <property type="component" value="Unassembled WGS sequence"/>
</dbReference>
<protein>
    <submittedName>
        <fullName evidence="2">Uncharacterized protein</fullName>
    </submittedName>
</protein>
<dbReference type="EMBL" id="JAAOAN010000206">
    <property type="protein sequence ID" value="KAF5716293.1"/>
    <property type="molecule type" value="Genomic_DNA"/>
</dbReference>
<feature type="compositionally biased region" description="Polar residues" evidence="1">
    <location>
        <begin position="50"/>
        <end position="60"/>
    </location>
</feature>
<feature type="region of interest" description="Disordered" evidence="1">
    <location>
        <begin position="33"/>
        <end position="72"/>
    </location>
</feature>
<gene>
    <name evidence="2" type="ORF">FMUND_6442</name>
</gene>
<organism evidence="2 3">
    <name type="scientific">Fusarium mundagurra</name>
    <dbReference type="NCBI Taxonomy" id="1567541"/>
    <lineage>
        <taxon>Eukaryota</taxon>
        <taxon>Fungi</taxon>
        <taxon>Dikarya</taxon>
        <taxon>Ascomycota</taxon>
        <taxon>Pezizomycotina</taxon>
        <taxon>Sordariomycetes</taxon>
        <taxon>Hypocreomycetidae</taxon>
        <taxon>Hypocreales</taxon>
        <taxon>Nectriaceae</taxon>
        <taxon>Fusarium</taxon>
        <taxon>Fusarium fujikuroi species complex</taxon>
    </lineage>
</organism>
<dbReference type="OrthoDB" id="5098606at2759"/>
<evidence type="ECO:0000313" key="2">
    <source>
        <dbReference type="EMBL" id="KAF5716293.1"/>
    </source>
</evidence>
<proteinExistence type="predicted"/>